<keyword evidence="1" id="KW-0472">Membrane</keyword>
<gene>
    <name evidence="2" type="ORF">WH52_12630</name>
</gene>
<name>A0A1Y2PBH9_9FLAO</name>
<feature type="transmembrane region" description="Helical" evidence="1">
    <location>
        <begin position="47"/>
        <end position="69"/>
    </location>
</feature>
<keyword evidence="3" id="KW-1185">Reference proteome</keyword>
<feature type="transmembrane region" description="Helical" evidence="1">
    <location>
        <begin position="21"/>
        <end position="41"/>
    </location>
</feature>
<comment type="caution">
    <text evidence="2">The sequence shown here is derived from an EMBL/GenBank/DDBJ whole genome shotgun (WGS) entry which is preliminary data.</text>
</comment>
<dbReference type="EMBL" id="LAPZ01000014">
    <property type="protein sequence ID" value="OSY87109.1"/>
    <property type="molecule type" value="Genomic_DNA"/>
</dbReference>
<sequence>MPANPKYLTQSNSQKLAKLSAGIFGGYIVSALLHICLVVWLPNSKEILITIIYTHFIIWGLLLIIPYLFDNGWKAWGIYILSAILLFTIYQFGNQQNPFV</sequence>
<evidence type="ECO:0000313" key="3">
    <source>
        <dbReference type="Proteomes" id="UP000194221"/>
    </source>
</evidence>
<accession>A0A1Y2PBH9</accession>
<reference evidence="2 3" key="1">
    <citation type="submission" date="2015-03" db="EMBL/GenBank/DDBJ databases">
        <title>Genome sequence of Tenacibaculum sp. S2-2, isolated from intestinal microbiota of sea cucumber, Apostichopus japonicas.</title>
        <authorList>
            <person name="Shao Z."/>
            <person name="Wang L."/>
            <person name="Li X."/>
        </authorList>
    </citation>
    <scope>NUCLEOTIDE SEQUENCE [LARGE SCALE GENOMIC DNA]</scope>
    <source>
        <strain evidence="2 3">S2-2</strain>
    </source>
</reference>
<keyword evidence="1" id="KW-0812">Transmembrane</keyword>
<feature type="transmembrane region" description="Helical" evidence="1">
    <location>
        <begin position="76"/>
        <end position="93"/>
    </location>
</feature>
<dbReference type="STRING" id="1635173.WH52_12630"/>
<dbReference type="InParanoid" id="A0A1Y2PBH9"/>
<proteinExistence type="predicted"/>
<dbReference type="AlphaFoldDB" id="A0A1Y2PBH9"/>
<evidence type="ECO:0000256" key="1">
    <source>
        <dbReference type="SAM" id="Phobius"/>
    </source>
</evidence>
<evidence type="ECO:0000313" key="2">
    <source>
        <dbReference type="EMBL" id="OSY87109.1"/>
    </source>
</evidence>
<protein>
    <submittedName>
        <fullName evidence="2">Uncharacterized protein</fullName>
    </submittedName>
</protein>
<keyword evidence="1" id="KW-1133">Transmembrane helix</keyword>
<dbReference type="Proteomes" id="UP000194221">
    <property type="component" value="Unassembled WGS sequence"/>
</dbReference>
<organism evidence="2 3">
    <name type="scientific">Tenacibaculum holothuriorum</name>
    <dbReference type="NCBI Taxonomy" id="1635173"/>
    <lineage>
        <taxon>Bacteria</taxon>
        <taxon>Pseudomonadati</taxon>
        <taxon>Bacteroidota</taxon>
        <taxon>Flavobacteriia</taxon>
        <taxon>Flavobacteriales</taxon>
        <taxon>Flavobacteriaceae</taxon>
        <taxon>Tenacibaculum</taxon>
    </lineage>
</organism>
<dbReference type="OrthoDB" id="711014at2"/>
<dbReference type="RefSeq" id="WP_086031329.1">
    <property type="nucleotide sequence ID" value="NZ_LAPZ01000014.1"/>
</dbReference>